<reference evidence="1" key="1">
    <citation type="journal article" date="2020" name="Stud. Mycol.">
        <title>101 Dothideomycetes genomes: a test case for predicting lifestyles and emergence of pathogens.</title>
        <authorList>
            <person name="Haridas S."/>
            <person name="Albert R."/>
            <person name="Binder M."/>
            <person name="Bloem J."/>
            <person name="Labutti K."/>
            <person name="Salamov A."/>
            <person name="Andreopoulos B."/>
            <person name="Baker S."/>
            <person name="Barry K."/>
            <person name="Bills G."/>
            <person name="Bluhm B."/>
            <person name="Cannon C."/>
            <person name="Castanera R."/>
            <person name="Culley D."/>
            <person name="Daum C."/>
            <person name="Ezra D."/>
            <person name="Gonzalez J."/>
            <person name="Henrissat B."/>
            <person name="Kuo A."/>
            <person name="Liang C."/>
            <person name="Lipzen A."/>
            <person name="Lutzoni F."/>
            <person name="Magnuson J."/>
            <person name="Mondo S."/>
            <person name="Nolan M."/>
            <person name="Ohm R."/>
            <person name="Pangilinan J."/>
            <person name="Park H.-J."/>
            <person name="Ramirez L."/>
            <person name="Alfaro M."/>
            <person name="Sun H."/>
            <person name="Tritt A."/>
            <person name="Yoshinaga Y."/>
            <person name="Zwiers L.-H."/>
            <person name="Turgeon B."/>
            <person name="Goodwin S."/>
            <person name="Spatafora J."/>
            <person name="Crous P."/>
            <person name="Grigoriev I."/>
        </authorList>
    </citation>
    <scope>NUCLEOTIDE SEQUENCE</scope>
    <source>
        <strain evidence="1">CBS 110217</strain>
    </source>
</reference>
<organism evidence="1 2">
    <name type="scientific">Setomelanomma holmii</name>
    <dbReference type="NCBI Taxonomy" id="210430"/>
    <lineage>
        <taxon>Eukaryota</taxon>
        <taxon>Fungi</taxon>
        <taxon>Dikarya</taxon>
        <taxon>Ascomycota</taxon>
        <taxon>Pezizomycotina</taxon>
        <taxon>Dothideomycetes</taxon>
        <taxon>Pleosporomycetidae</taxon>
        <taxon>Pleosporales</taxon>
        <taxon>Pleosporineae</taxon>
        <taxon>Phaeosphaeriaceae</taxon>
        <taxon>Setomelanomma</taxon>
    </lineage>
</organism>
<keyword evidence="2" id="KW-1185">Reference proteome</keyword>
<sequence length="286" mass="32239">MFTRKFIAEGGPVDLALRELQSRDYSRLGENQANDCQTAHLKAVLSFSTIVFGAKTNQSAIIQQGYQGHGATLQQLNRALRQPDCYEYDEIIVSITTLAMQEMLVPSGTKLFLNHMMGLEKLLALRDPRSPCSPRTLSLYRCLRHLLLFAALTASRASVLAKPEWKAMFVQHSEIEQDLQEQQLYNILADCSELVVERDDLLKELNNGSNDQIQQVDNVRQRTDTILDELRTWRNCWNANPDNAFTEVPVYISPLQPSASSQSVAMPGAPYDLVFTTIFSALLLML</sequence>
<protein>
    <submittedName>
        <fullName evidence="1">Uncharacterized protein</fullName>
    </submittedName>
</protein>
<gene>
    <name evidence="1" type="ORF">EK21DRAFT_33734</name>
</gene>
<feature type="non-terminal residue" evidence="1">
    <location>
        <position position="286"/>
    </location>
</feature>
<dbReference type="PANTHER" id="PTHR38111:SF2">
    <property type="entry name" value="FINGER DOMAIN PROTEIN, PUTATIVE (AFU_ORTHOLOGUE AFUA_1G01560)-RELATED"/>
    <property type="match status" value="1"/>
</dbReference>
<proteinExistence type="predicted"/>
<dbReference type="PANTHER" id="PTHR38111">
    <property type="entry name" value="ZN(2)-C6 FUNGAL-TYPE DOMAIN-CONTAINING PROTEIN-RELATED"/>
    <property type="match status" value="1"/>
</dbReference>
<evidence type="ECO:0000313" key="2">
    <source>
        <dbReference type="Proteomes" id="UP000799777"/>
    </source>
</evidence>
<comment type="caution">
    <text evidence="1">The sequence shown here is derived from an EMBL/GenBank/DDBJ whole genome shotgun (WGS) entry which is preliminary data.</text>
</comment>
<dbReference type="EMBL" id="ML978252">
    <property type="protein sequence ID" value="KAF2025976.1"/>
    <property type="molecule type" value="Genomic_DNA"/>
</dbReference>
<evidence type="ECO:0000313" key="1">
    <source>
        <dbReference type="EMBL" id="KAF2025976.1"/>
    </source>
</evidence>
<dbReference type="AlphaFoldDB" id="A0A9P4H176"/>
<dbReference type="InterPro" id="IPR053178">
    <property type="entry name" value="Osmoadaptation_assoc"/>
</dbReference>
<dbReference type="Proteomes" id="UP000799777">
    <property type="component" value="Unassembled WGS sequence"/>
</dbReference>
<dbReference type="InterPro" id="IPR021858">
    <property type="entry name" value="Fun_TF"/>
</dbReference>
<accession>A0A9P4H176</accession>
<dbReference type="OrthoDB" id="5126878at2759"/>
<dbReference type="Pfam" id="PF11951">
    <property type="entry name" value="Fungal_trans_2"/>
    <property type="match status" value="1"/>
</dbReference>
<name>A0A9P4H176_9PLEO</name>